<organism evidence="5 6">
    <name type="scientific">Anas zonorhyncha</name>
    <name type="common">Eastern spot-billed duck</name>
    <dbReference type="NCBI Taxonomy" id="75864"/>
    <lineage>
        <taxon>Eukaryota</taxon>
        <taxon>Metazoa</taxon>
        <taxon>Chordata</taxon>
        <taxon>Craniata</taxon>
        <taxon>Vertebrata</taxon>
        <taxon>Euteleostomi</taxon>
        <taxon>Archelosauria</taxon>
        <taxon>Archosauria</taxon>
        <taxon>Dinosauria</taxon>
        <taxon>Saurischia</taxon>
        <taxon>Theropoda</taxon>
        <taxon>Coelurosauria</taxon>
        <taxon>Aves</taxon>
        <taxon>Neognathae</taxon>
        <taxon>Galloanserae</taxon>
        <taxon>Anseriformes</taxon>
        <taxon>Anatidae</taxon>
        <taxon>Anatinae</taxon>
        <taxon>Anas</taxon>
    </lineage>
</organism>
<dbReference type="GO" id="GO:0016783">
    <property type="term" value="F:sulfurtransferase activity"/>
    <property type="evidence" value="ECO:0007669"/>
    <property type="project" value="TreeGrafter"/>
</dbReference>
<reference evidence="5" key="2">
    <citation type="submission" date="2025-09" db="UniProtKB">
        <authorList>
            <consortium name="Ensembl"/>
        </authorList>
    </citation>
    <scope>IDENTIFICATION</scope>
</reference>
<comment type="subcellular location">
    <subcellularLocation>
        <location evidence="3">Cytoplasm</location>
    </subcellularLocation>
</comment>
<feature type="region of interest" description="Disordered" evidence="4">
    <location>
        <begin position="96"/>
        <end position="119"/>
    </location>
</feature>
<keyword evidence="1 3" id="KW-0963">Cytoplasm</keyword>
<keyword evidence="2 3" id="KW-0819">tRNA processing</keyword>
<evidence type="ECO:0000313" key="6">
    <source>
        <dbReference type="Proteomes" id="UP000694549"/>
    </source>
</evidence>
<proteinExistence type="inferred from homology"/>
<dbReference type="HAMAP" id="MF_03054">
    <property type="entry name" value="CTU2"/>
    <property type="match status" value="1"/>
</dbReference>
<dbReference type="GO" id="GO:0002143">
    <property type="term" value="P:tRNA wobble position uridine thiolation"/>
    <property type="evidence" value="ECO:0007669"/>
    <property type="project" value="TreeGrafter"/>
</dbReference>
<feature type="region of interest" description="Disordered" evidence="4">
    <location>
        <begin position="153"/>
        <end position="185"/>
    </location>
</feature>
<evidence type="ECO:0000256" key="2">
    <source>
        <dbReference type="ARBA" id="ARBA00022694"/>
    </source>
</evidence>
<dbReference type="GO" id="GO:0000049">
    <property type="term" value="F:tRNA binding"/>
    <property type="evidence" value="ECO:0007669"/>
    <property type="project" value="InterPro"/>
</dbReference>
<accession>A0A8B9TZM1</accession>
<reference evidence="5" key="1">
    <citation type="submission" date="2025-08" db="UniProtKB">
        <authorList>
            <consortium name="Ensembl"/>
        </authorList>
    </citation>
    <scope>IDENTIFICATION</scope>
</reference>
<protein>
    <recommendedName>
        <fullName evidence="3">Cytoplasmic tRNA 2-thiolation protein 2</fullName>
    </recommendedName>
</protein>
<comment type="similarity">
    <text evidence="3">Belongs to the CTU2/NCS2 family.</text>
</comment>
<evidence type="ECO:0000313" key="5">
    <source>
        <dbReference type="Ensembl" id="ENSAZOP00000001528.1"/>
    </source>
</evidence>
<dbReference type="Ensembl" id="ENSAZOT00000001637.1">
    <property type="protein sequence ID" value="ENSAZOP00000001528.1"/>
    <property type="gene ID" value="ENSAZOG00000001065.1"/>
</dbReference>
<evidence type="ECO:0000256" key="1">
    <source>
        <dbReference type="ARBA" id="ARBA00022490"/>
    </source>
</evidence>
<dbReference type="InterPro" id="IPR019407">
    <property type="entry name" value="CTU2"/>
</dbReference>
<dbReference type="PANTHER" id="PTHR20882">
    <property type="entry name" value="CYTOPLASMIC TRNA 2-THIOLATION PROTEIN 2"/>
    <property type="match status" value="1"/>
</dbReference>
<sequence length="432" mass="46190">PSPGAGGPGRCPCTPPSTSPVSHRQPRPCVKCGENTAAVVIRVGDGFCRTCFREYFVHKFRAMLGKNRVIFPGEKVLLALSGGPASSAMLRQVQEGTHNGDNEGGTCPPPPNAPHLCPQALELPGSVLRRGPGAAGEPCPSYKEAVEGFIQQQRQEAADGDGDTSSVGSSTQHGPGGHPAAPRLPPATLTAELLRLFEAAETLTAKEELLQMLRSHLILHTARTRGYPKVMTGESCTRVAVKLLTNLALGRGAFLAVDTGFVDSRHGDVTLVRPMREYMAKEIAFYNHFFGVPTVITPPLSTKRREKTSIHRLMESFLLGLQADFPSTISTVYRYSTLGSGPGAHAGDGGDRGWVSASLGTLCQWWGHGAGVGDTVVALGTWWWHWGHGAGAGATVPAHHPSPRRADSRAAFIPLLCYSCRLTFKEMVRHQG</sequence>
<keyword evidence="6" id="KW-1185">Reference proteome</keyword>
<dbReference type="SUPFAM" id="SSF52402">
    <property type="entry name" value="Adenine nucleotide alpha hydrolases-like"/>
    <property type="match status" value="2"/>
</dbReference>
<dbReference type="PANTHER" id="PTHR20882:SF14">
    <property type="entry name" value="CYTOPLASMIC TRNA 2-THIOLATION PROTEIN 2"/>
    <property type="match status" value="1"/>
</dbReference>
<dbReference type="Gene3D" id="3.40.50.620">
    <property type="entry name" value="HUPs"/>
    <property type="match status" value="2"/>
</dbReference>
<dbReference type="UniPathway" id="UPA00988"/>
<gene>
    <name evidence="3" type="primary">CTU2</name>
    <name evidence="3" type="synonym">NCS2</name>
</gene>
<dbReference type="GO" id="GO:0032447">
    <property type="term" value="P:protein urmylation"/>
    <property type="evidence" value="ECO:0007669"/>
    <property type="project" value="UniProtKB-UniRule"/>
</dbReference>
<comment type="pathway">
    <text evidence="3">tRNA modification; 5-methoxycarbonylmethyl-2-thiouridine-tRNA biosynthesis.</text>
</comment>
<evidence type="ECO:0000256" key="4">
    <source>
        <dbReference type="SAM" id="MobiDB-lite"/>
    </source>
</evidence>
<dbReference type="GO" id="GO:0016779">
    <property type="term" value="F:nucleotidyltransferase activity"/>
    <property type="evidence" value="ECO:0007669"/>
    <property type="project" value="UniProtKB-UniRule"/>
</dbReference>
<dbReference type="Pfam" id="PF10288">
    <property type="entry name" value="CTU2"/>
    <property type="match status" value="1"/>
</dbReference>
<feature type="region of interest" description="Disordered" evidence="4">
    <location>
        <begin position="1"/>
        <end position="27"/>
    </location>
</feature>
<comment type="function">
    <text evidence="3">Plays a central role in 2-thiolation of mcm(5)S(2)U at tRNA wobble positions of tRNA(Lys), tRNA(Glu) and tRNA(Gln). May act by forming a heterodimer with CTU1/ATPBD3 that ligates sulfur from thiocarboxylated URM1 onto the uridine of tRNAs at wobble position.</text>
</comment>
<dbReference type="AlphaFoldDB" id="A0A8B9TZM1"/>
<evidence type="ECO:0000256" key="3">
    <source>
        <dbReference type="HAMAP-Rule" id="MF_03054"/>
    </source>
</evidence>
<dbReference type="GO" id="GO:0005829">
    <property type="term" value="C:cytosol"/>
    <property type="evidence" value="ECO:0007669"/>
    <property type="project" value="TreeGrafter"/>
</dbReference>
<name>A0A8B9TZM1_9AVES</name>
<dbReference type="Proteomes" id="UP000694549">
    <property type="component" value="Unplaced"/>
</dbReference>
<dbReference type="InterPro" id="IPR014729">
    <property type="entry name" value="Rossmann-like_a/b/a_fold"/>
</dbReference>